<keyword evidence="3 6" id="KW-0812">Transmembrane</keyword>
<dbReference type="InterPro" id="IPR007603">
    <property type="entry name" value="Choline_transptr-like"/>
</dbReference>
<dbReference type="Pfam" id="PF04515">
    <property type="entry name" value="Choline_transpo"/>
    <property type="match status" value="1"/>
</dbReference>
<comment type="similarity">
    <text evidence="2 6">Belongs to the CTL (choline transporter-like) family.</text>
</comment>
<evidence type="ECO:0000256" key="5">
    <source>
        <dbReference type="ARBA" id="ARBA00023136"/>
    </source>
</evidence>
<dbReference type="AlphaFoldDB" id="A0A2T0ACA5"/>
<evidence type="ECO:0000256" key="4">
    <source>
        <dbReference type="ARBA" id="ARBA00022989"/>
    </source>
</evidence>
<evidence type="ECO:0000256" key="1">
    <source>
        <dbReference type="ARBA" id="ARBA00004141"/>
    </source>
</evidence>
<sequence length="702" mass="73438">MNFSQFASNLLASSSPATTQPPLFIASRADRHPHARGADEGDVLGLVEDSEVFGARAGGAKGKERMAGDDDGLEGEIEGSEDDEPPASLVAPRTGSHDARGAVPAFVAKFGITTPGAGGGGGGRGWKAYESIAASAAAFRHGRGGRADVIYSDGESSDEDEEDDGPLPGAFVSQPGEAQREYAMDEPLVGADAAQRRKETLYVYPVPAAEGEEADPARYRDSGWIVAYGLCVLAVVALAITAWTSSPLPKSSTSPAIRASTSLLSTALPSLSLLTLISLFAGLTTLAYLLLLSHSLRTLLTLSILGAPFVFSATGIIAFAGSFPTSGVEADRGWKVGMRVFSVACFVLAFLVGGEAVKRRKEMDRAINVGELACQTVLSHPPLIVLALALSLTSLAVTIPFLTLIASLLSLSPTHPHLASYGTAFTLLVYLWSLAILRGVSHATVGGVVGWWYFEREEEEGGQGLALGPTEVTRAAVARATGPSLGTVIAFSFFLSLFTTISTTLSTLSRLLRSSRIPTPLRPITALLAGLFTSIAASTAFFKSYALSYAGMTGQSWSRSARETASLIRSNRARNIRDTALLRLTLFTTTTTYSLLAGLLSFLLTSSSLAPSSGGYAPTLAILSYIIPAYTVKLCHDLVGDCVDALWVCVSLEASEGEGAAVVGGFSRCPKAVEAVSLHFFSGRLGLEVCLVTGSSLSLESS</sequence>
<accession>A0A2T0ACA5</accession>
<comment type="subcellular location">
    <subcellularLocation>
        <location evidence="6">Cell membrane</location>
        <topology evidence="6">Multi-pass membrane protein</topology>
    </subcellularLocation>
    <subcellularLocation>
        <location evidence="1">Membrane</location>
        <topology evidence="1">Multi-pass membrane protein</topology>
    </subcellularLocation>
</comment>
<dbReference type="OrthoDB" id="420519at2759"/>
<evidence type="ECO:0000313" key="8">
    <source>
        <dbReference type="EMBL" id="PRQ75630.1"/>
    </source>
</evidence>
<evidence type="ECO:0000256" key="3">
    <source>
        <dbReference type="ARBA" id="ARBA00022692"/>
    </source>
</evidence>
<comment type="caution">
    <text evidence="8">The sequence shown here is derived from an EMBL/GenBank/DDBJ whole genome shotgun (WGS) entry which is preliminary data.</text>
</comment>
<organism evidence="8 9">
    <name type="scientific">Rhodotorula toruloides</name>
    <name type="common">Yeast</name>
    <name type="synonym">Rhodosporidium toruloides</name>
    <dbReference type="NCBI Taxonomy" id="5286"/>
    <lineage>
        <taxon>Eukaryota</taxon>
        <taxon>Fungi</taxon>
        <taxon>Dikarya</taxon>
        <taxon>Basidiomycota</taxon>
        <taxon>Pucciniomycotina</taxon>
        <taxon>Microbotryomycetes</taxon>
        <taxon>Sporidiobolales</taxon>
        <taxon>Sporidiobolaceae</taxon>
        <taxon>Rhodotorula</taxon>
    </lineage>
</organism>
<feature type="region of interest" description="Disordered" evidence="7">
    <location>
        <begin position="1"/>
        <end position="42"/>
    </location>
</feature>
<evidence type="ECO:0000256" key="6">
    <source>
        <dbReference type="RuleBase" id="RU368066"/>
    </source>
</evidence>
<dbReference type="PANTHER" id="PTHR12385">
    <property type="entry name" value="CHOLINE TRANSPORTER-LIKE (SLC FAMILY 44)"/>
    <property type="match status" value="1"/>
</dbReference>
<feature type="region of interest" description="Disordered" evidence="7">
    <location>
        <begin position="150"/>
        <end position="173"/>
    </location>
</feature>
<feature type="compositionally biased region" description="Acidic residues" evidence="7">
    <location>
        <begin position="155"/>
        <end position="165"/>
    </location>
</feature>
<dbReference type="PANTHER" id="PTHR12385:SF88">
    <property type="entry name" value="CHOLINE TRANSPORTER-LIKE PROTEIN CTL1"/>
    <property type="match status" value="1"/>
</dbReference>
<feature type="transmembrane region" description="Helical" evidence="6">
    <location>
        <begin position="418"/>
        <end position="437"/>
    </location>
</feature>
<feature type="region of interest" description="Disordered" evidence="7">
    <location>
        <begin position="57"/>
        <end position="97"/>
    </location>
</feature>
<reference evidence="8 9" key="1">
    <citation type="journal article" date="2018" name="Elife">
        <title>Functional genomics of lipid metabolism in the oleaginous yeast Rhodosporidium toruloides.</title>
        <authorList>
            <person name="Coradetti S.T."/>
            <person name="Pinel D."/>
            <person name="Geiselman G."/>
            <person name="Ito M."/>
            <person name="Mondo S."/>
            <person name="Reilly M.C."/>
            <person name="Cheng Y.F."/>
            <person name="Bauer S."/>
            <person name="Grigoriev I."/>
            <person name="Gladden J.M."/>
            <person name="Simmons B.A."/>
            <person name="Brem R."/>
            <person name="Arkin A.P."/>
            <person name="Skerker J.M."/>
        </authorList>
    </citation>
    <scope>NUCLEOTIDE SEQUENCE [LARGE SCALE GENOMIC DNA]</scope>
    <source>
        <strain evidence="8 9">NBRC 0880</strain>
    </source>
</reference>
<feature type="transmembrane region" description="Helical" evidence="6">
    <location>
        <begin position="580"/>
        <end position="604"/>
    </location>
</feature>
<dbReference type="EMBL" id="LCTV02000004">
    <property type="protein sequence ID" value="PRQ75630.1"/>
    <property type="molecule type" value="Genomic_DNA"/>
</dbReference>
<feature type="compositionally biased region" description="Polar residues" evidence="7">
    <location>
        <begin position="1"/>
        <end position="21"/>
    </location>
</feature>
<keyword evidence="5 6" id="KW-0472">Membrane</keyword>
<feature type="transmembrane region" description="Helical" evidence="6">
    <location>
        <begin position="524"/>
        <end position="542"/>
    </location>
</feature>
<keyword evidence="4 6" id="KW-1133">Transmembrane helix</keyword>
<feature type="compositionally biased region" description="Acidic residues" evidence="7">
    <location>
        <begin position="69"/>
        <end position="85"/>
    </location>
</feature>
<feature type="transmembrane region" description="Helical" evidence="6">
    <location>
        <begin position="271"/>
        <end position="292"/>
    </location>
</feature>
<dbReference type="GO" id="GO:0005886">
    <property type="term" value="C:plasma membrane"/>
    <property type="evidence" value="ECO:0007669"/>
    <property type="project" value="UniProtKB-SubCell"/>
</dbReference>
<protein>
    <recommendedName>
        <fullName evidence="6">Protein PNS1</fullName>
    </recommendedName>
</protein>
<name>A0A2T0ACA5_RHOTO</name>
<comment type="function">
    <text evidence="6">Probably involved in transport through the plasma membrane.</text>
</comment>
<feature type="transmembrane region" description="Helical" evidence="6">
    <location>
        <begin position="488"/>
        <end position="512"/>
    </location>
</feature>
<evidence type="ECO:0000313" key="9">
    <source>
        <dbReference type="Proteomes" id="UP000239560"/>
    </source>
</evidence>
<evidence type="ECO:0000256" key="7">
    <source>
        <dbReference type="SAM" id="MobiDB-lite"/>
    </source>
</evidence>
<feature type="transmembrane region" description="Helical" evidence="6">
    <location>
        <begin position="299"/>
        <end position="320"/>
    </location>
</feature>
<feature type="transmembrane region" description="Helical" evidence="6">
    <location>
        <begin position="340"/>
        <end position="357"/>
    </location>
</feature>
<feature type="transmembrane region" description="Helical" evidence="6">
    <location>
        <begin position="383"/>
        <end position="406"/>
    </location>
</feature>
<gene>
    <name evidence="8" type="ORF">AAT19DRAFT_13687</name>
</gene>
<proteinExistence type="inferred from homology"/>
<feature type="compositionally biased region" description="Basic and acidic residues" evidence="7">
    <location>
        <begin position="28"/>
        <end position="39"/>
    </location>
</feature>
<evidence type="ECO:0000256" key="2">
    <source>
        <dbReference type="ARBA" id="ARBA00007168"/>
    </source>
</evidence>
<dbReference type="Proteomes" id="UP000239560">
    <property type="component" value="Unassembled WGS sequence"/>
</dbReference>
<feature type="transmembrane region" description="Helical" evidence="6">
    <location>
        <begin position="225"/>
        <end position="244"/>
    </location>
</feature>
<dbReference type="GO" id="GO:0022857">
    <property type="term" value="F:transmembrane transporter activity"/>
    <property type="evidence" value="ECO:0007669"/>
    <property type="project" value="UniProtKB-UniRule"/>
</dbReference>